<dbReference type="GO" id="GO:0016887">
    <property type="term" value="F:ATP hydrolysis activity"/>
    <property type="evidence" value="ECO:0007669"/>
    <property type="project" value="InterPro"/>
</dbReference>
<evidence type="ECO:0000256" key="9">
    <source>
        <dbReference type="ARBA" id="ARBA00022833"/>
    </source>
</evidence>
<evidence type="ECO:0000256" key="1">
    <source>
        <dbReference type="ARBA" id="ARBA00004496"/>
    </source>
</evidence>
<dbReference type="InterPro" id="IPR041102">
    <property type="entry name" value="UvrA_inter"/>
</dbReference>
<evidence type="ECO:0000256" key="13">
    <source>
        <dbReference type="ARBA" id="ARBA00023204"/>
    </source>
</evidence>
<dbReference type="PANTHER" id="PTHR43152:SF3">
    <property type="entry name" value="UVRABC SYSTEM PROTEIN A"/>
    <property type="match status" value="1"/>
</dbReference>
<dbReference type="Proteomes" id="UP000033841">
    <property type="component" value="Unassembled WGS sequence"/>
</dbReference>
<evidence type="ECO:0000256" key="16">
    <source>
        <dbReference type="ARBA" id="ARBA00042156"/>
    </source>
</evidence>
<dbReference type="PATRIC" id="fig|1618489.3.peg.499"/>
<dbReference type="GO" id="GO:0005737">
    <property type="term" value="C:cytoplasm"/>
    <property type="evidence" value="ECO:0007669"/>
    <property type="project" value="UniProtKB-SubCell"/>
</dbReference>
<dbReference type="Gene3D" id="1.20.1580.10">
    <property type="entry name" value="ABC transporter ATPase like domain"/>
    <property type="match status" value="1"/>
</dbReference>
<dbReference type="GO" id="GO:0005524">
    <property type="term" value="F:ATP binding"/>
    <property type="evidence" value="ECO:0007669"/>
    <property type="project" value="UniProtKB-KW"/>
</dbReference>
<keyword evidence="4" id="KW-0677">Repeat</keyword>
<evidence type="ECO:0000256" key="14">
    <source>
        <dbReference type="ARBA" id="ARBA00038000"/>
    </source>
</evidence>
<dbReference type="GO" id="GO:0004518">
    <property type="term" value="F:nuclease activity"/>
    <property type="evidence" value="ECO:0007669"/>
    <property type="project" value="UniProtKB-KW"/>
</dbReference>
<evidence type="ECO:0000256" key="5">
    <source>
        <dbReference type="ARBA" id="ARBA00022741"/>
    </source>
</evidence>
<reference evidence="18 19" key="1">
    <citation type="journal article" date="2015" name="Nature">
        <title>rRNA introns, odd ribosomes, and small enigmatic genomes across a large radiation of phyla.</title>
        <authorList>
            <person name="Brown C.T."/>
            <person name="Hug L.A."/>
            <person name="Thomas B.C."/>
            <person name="Sharon I."/>
            <person name="Castelle C.J."/>
            <person name="Singh A."/>
            <person name="Wilkins M.J."/>
            <person name="Williams K.H."/>
            <person name="Banfield J.F."/>
        </authorList>
    </citation>
    <scope>NUCLEOTIDE SEQUENCE [LARGE SCALE GENOMIC DNA]</scope>
</reference>
<dbReference type="GO" id="GO:0009380">
    <property type="term" value="C:excinuclease repair complex"/>
    <property type="evidence" value="ECO:0007669"/>
    <property type="project" value="InterPro"/>
</dbReference>
<gene>
    <name evidence="18" type="ORF">UT14_C0031G0005</name>
</gene>
<dbReference type="GO" id="GO:0008270">
    <property type="term" value="F:zinc ion binding"/>
    <property type="evidence" value="ECO:0007669"/>
    <property type="project" value="UniProtKB-KW"/>
</dbReference>
<dbReference type="CDD" id="cd03271">
    <property type="entry name" value="ABC_UvrA_II"/>
    <property type="match status" value="1"/>
</dbReference>
<keyword evidence="13" id="KW-0234">DNA repair</keyword>
<evidence type="ECO:0000256" key="6">
    <source>
        <dbReference type="ARBA" id="ARBA00022763"/>
    </source>
</evidence>
<evidence type="ECO:0000256" key="4">
    <source>
        <dbReference type="ARBA" id="ARBA00022737"/>
    </source>
</evidence>
<dbReference type="InterPro" id="IPR004602">
    <property type="entry name" value="UvrA"/>
</dbReference>
<dbReference type="PROSITE" id="PS00211">
    <property type="entry name" value="ABC_TRANSPORTER_1"/>
    <property type="match status" value="2"/>
</dbReference>
<evidence type="ECO:0000259" key="17">
    <source>
        <dbReference type="PROSITE" id="PS50893"/>
    </source>
</evidence>
<keyword evidence="11" id="KW-0267">Excision nuclease</keyword>
<keyword evidence="5" id="KW-0547">Nucleotide-binding</keyword>
<dbReference type="NCBIfam" id="TIGR00630">
    <property type="entry name" value="uvra"/>
    <property type="match status" value="1"/>
</dbReference>
<dbReference type="AlphaFoldDB" id="A0A0G0NY03"/>
<dbReference type="InterPro" id="IPR027417">
    <property type="entry name" value="P-loop_NTPase"/>
</dbReference>
<dbReference type="InterPro" id="IPR017871">
    <property type="entry name" value="ABC_transporter-like_CS"/>
</dbReference>
<dbReference type="InterPro" id="IPR003439">
    <property type="entry name" value="ABC_transporter-like_ATP-bd"/>
</dbReference>
<dbReference type="GO" id="GO:0003677">
    <property type="term" value="F:DNA binding"/>
    <property type="evidence" value="ECO:0007669"/>
    <property type="project" value="UniProtKB-KW"/>
</dbReference>
<organism evidence="18 19">
    <name type="scientific">Candidatus Shapirobacteria bacterium GW2011_GWE1_38_92</name>
    <dbReference type="NCBI Taxonomy" id="1618489"/>
    <lineage>
        <taxon>Bacteria</taxon>
        <taxon>Candidatus Shapironibacteriota</taxon>
    </lineage>
</organism>
<proteinExistence type="inferred from homology"/>
<evidence type="ECO:0000256" key="10">
    <source>
        <dbReference type="ARBA" id="ARBA00022840"/>
    </source>
</evidence>
<evidence type="ECO:0000313" key="19">
    <source>
        <dbReference type="Proteomes" id="UP000033841"/>
    </source>
</evidence>
<keyword evidence="3" id="KW-0479">Metal-binding</keyword>
<keyword evidence="10" id="KW-0067">ATP-binding</keyword>
<evidence type="ECO:0000256" key="2">
    <source>
        <dbReference type="ARBA" id="ARBA00022490"/>
    </source>
</evidence>
<dbReference type="Gene3D" id="3.40.50.300">
    <property type="entry name" value="P-loop containing nucleotide triphosphate hydrolases"/>
    <property type="match status" value="3"/>
</dbReference>
<keyword evidence="6" id="KW-0227">DNA damage</keyword>
<evidence type="ECO:0000256" key="3">
    <source>
        <dbReference type="ARBA" id="ARBA00022723"/>
    </source>
</evidence>
<evidence type="ECO:0000313" key="18">
    <source>
        <dbReference type="EMBL" id="KKQ90689.1"/>
    </source>
</evidence>
<comment type="caution">
    <text evidence="18">The sequence shown here is derived from an EMBL/GenBank/DDBJ whole genome shotgun (WGS) entry which is preliminary data.</text>
</comment>
<dbReference type="Gene3D" id="3.30.190.20">
    <property type="match status" value="1"/>
</dbReference>
<dbReference type="Pfam" id="PF17760">
    <property type="entry name" value="UvrA_inter"/>
    <property type="match status" value="1"/>
</dbReference>
<protein>
    <recommendedName>
        <fullName evidence="15">UvrABC system protein A</fullName>
    </recommendedName>
    <alternativeName>
        <fullName evidence="16">Excinuclease ABC subunit A</fullName>
    </alternativeName>
</protein>
<keyword evidence="2" id="KW-0963">Cytoplasm</keyword>
<evidence type="ECO:0000256" key="15">
    <source>
        <dbReference type="ARBA" id="ARBA00039316"/>
    </source>
</evidence>
<dbReference type="PROSITE" id="PS50893">
    <property type="entry name" value="ABC_TRANSPORTER_2"/>
    <property type="match status" value="1"/>
</dbReference>
<evidence type="ECO:0000256" key="12">
    <source>
        <dbReference type="ARBA" id="ARBA00023125"/>
    </source>
</evidence>
<comment type="similarity">
    <text evidence="14">Belongs to the ABC transporter superfamily. UvrA family.</text>
</comment>
<dbReference type="EMBL" id="LBVR01000031">
    <property type="protein sequence ID" value="KKQ90689.1"/>
    <property type="molecule type" value="Genomic_DNA"/>
</dbReference>
<sequence length="881" mass="99273">MQDKIIVKGAREHNLKNISFEFPKNKLIVFTGVSGSGKSSMAFDTLFAEGQRRYVESLSSYARQFLGNLKRPEVDLIEGLSPSVAINQKAISHNPRSTVGTITEIYDYLRLLYARIGHPHCPNCGREVIPQTSKQIVTQILNIAKTNINSLTSYRFLILAPIVQNKSGDFRGLMDNLRKQGYKWARVDQQIIDLYSEYSIIKTNKHNIDVVIDRVVLTKQNFKTKDFIQVSYQRLIDDVESAMKLSNGLLKVSQIDDPSFEFPDQPKKLIDTLYSENYACPVCNISLPALEPALFSFNSPQGACLECKGLGFKFEIDRSKFPEWKAKMLESKYFNSDSEIIRDQLQRYMSKNICPTCNASRLNPEALSVTVLQKNISQICQLPIDQLNSWIQNLSRNIESNKESEILDPIVNELNSRLEFLLAVGLEYLSLDREAGTLSSGESQRIRLASQIGTGLTGVLYILDEPTIGLHSRDNDRLISTLKKLRDIGNTVIVVEHDEDVIKNADYIVDFGKYAGNNGGTIVAQGELSDLKNQPESLTAKYIYKKLTVSHTAQVKQIPLTSNKLQIHGASQWNLKNINVDIPLNKFVCVTGVSGSGKSTLVHDTIYAGVKKKIYGSYFDTIGTFKDIEGWQDIKDVLLVDQSPIGRTPRSNPATYTKIFDEIRNLISQTTEAQIRGFNSGRFSFNVQGQIKIEMQFLPDIYVTCDQCHGSRYKDETLEVVYKNKNIAEILNMTIDEALDFFKNIPSLRRKLSTVLEVGLGYLQLGQPSNTLSGGESQRLKISRELVKRKKEHTLYILDEPTTGLHFYDVDKLVKVLRKLVELGNTVLLIEHNLDVIKNADWIIDMGPEGGQKGGEIIAQGTIEDIKNTSKSYTGQYLKRI</sequence>
<accession>A0A0G0NY03</accession>
<evidence type="ECO:0000256" key="11">
    <source>
        <dbReference type="ARBA" id="ARBA00022881"/>
    </source>
</evidence>
<keyword evidence="8" id="KW-0863">Zinc-finger</keyword>
<dbReference type="SUPFAM" id="SSF52540">
    <property type="entry name" value="P-loop containing nucleoside triphosphate hydrolases"/>
    <property type="match status" value="2"/>
</dbReference>
<keyword evidence="12" id="KW-0238">DNA-binding</keyword>
<evidence type="ECO:0000256" key="8">
    <source>
        <dbReference type="ARBA" id="ARBA00022771"/>
    </source>
</evidence>
<keyword evidence="9" id="KW-0862">Zinc</keyword>
<evidence type="ECO:0000256" key="7">
    <source>
        <dbReference type="ARBA" id="ARBA00022769"/>
    </source>
</evidence>
<comment type="subcellular location">
    <subcellularLocation>
        <location evidence="1">Cytoplasm</location>
    </subcellularLocation>
</comment>
<dbReference type="GO" id="GO:0006289">
    <property type="term" value="P:nucleotide-excision repair"/>
    <property type="evidence" value="ECO:0007669"/>
    <property type="project" value="InterPro"/>
</dbReference>
<keyword evidence="7" id="KW-0228">DNA excision</keyword>
<feature type="domain" description="ABC transporter" evidence="17">
    <location>
        <begin position="555"/>
        <end position="879"/>
    </location>
</feature>
<dbReference type="PANTHER" id="PTHR43152">
    <property type="entry name" value="UVRABC SYSTEM PROTEIN A"/>
    <property type="match status" value="1"/>
</dbReference>
<name>A0A0G0NY03_9BACT</name>